<evidence type="ECO:0000313" key="1">
    <source>
        <dbReference type="EMBL" id="AXH67878.1"/>
    </source>
</evidence>
<protein>
    <submittedName>
        <fullName evidence="1">Uncharacterized protein</fullName>
    </submittedName>
</protein>
<evidence type="ECO:0000313" key="2">
    <source>
        <dbReference type="Proteomes" id="UP000258832"/>
    </source>
</evidence>
<keyword evidence="2" id="KW-1185">Reference proteome</keyword>
<dbReference type="KEGG" id="vg:63209885"/>
<dbReference type="RefSeq" id="YP_010013303.1">
    <property type="nucleotide sequence ID" value="NC_053510.1"/>
</dbReference>
<proteinExistence type="predicted"/>
<accession>A0A345MBK7</accession>
<reference evidence="2" key="1">
    <citation type="submission" date="2018-07" db="EMBL/GenBank/DDBJ databases">
        <authorList>
            <person name="Quirk P.G."/>
            <person name="Krulwich T.A."/>
        </authorList>
    </citation>
    <scope>NUCLEOTIDE SEQUENCE [LARGE SCALE GENOMIC DNA]</scope>
</reference>
<name>A0A345MBK7_9CAUD</name>
<dbReference type="GeneID" id="63209885"/>
<sequence length="46" mass="5285">MIEPDEDYENPIGEVLDEDTVDELSKSHLVYSISKFLGLGDKWPFI</sequence>
<dbReference type="EMBL" id="MH576973">
    <property type="protein sequence ID" value="AXH67878.1"/>
    <property type="molecule type" value="Genomic_DNA"/>
</dbReference>
<gene>
    <name evidence="1" type="primary">73</name>
    <name evidence="1" type="ORF">SEA_BROMDEN_73</name>
</gene>
<organism evidence="1 2">
    <name type="scientific">Mycobacterium phage Bromden</name>
    <dbReference type="NCBI Taxonomy" id="2283252"/>
    <lineage>
        <taxon>Viruses</taxon>
        <taxon>Duplodnaviria</taxon>
        <taxon>Heunggongvirae</taxon>
        <taxon>Uroviricota</taxon>
        <taxon>Caudoviricetes</taxon>
        <taxon>Vilmaviridae</taxon>
        <taxon>Lclasvirinae</taxon>
        <taxon>Bromdenvirus</taxon>
        <taxon>Bromdenvirus bromden</taxon>
    </lineage>
</organism>
<dbReference type="Proteomes" id="UP000258832">
    <property type="component" value="Segment"/>
</dbReference>